<feature type="transmembrane region" description="Helical" evidence="1">
    <location>
        <begin position="54"/>
        <end position="71"/>
    </location>
</feature>
<evidence type="ECO:0000313" key="3">
    <source>
        <dbReference type="Proteomes" id="UP000309618"/>
    </source>
</evidence>
<keyword evidence="1" id="KW-1133">Transmembrane helix</keyword>
<feature type="transmembrane region" description="Helical" evidence="1">
    <location>
        <begin position="12"/>
        <end position="34"/>
    </location>
</feature>
<dbReference type="RefSeq" id="WP_136502107.1">
    <property type="nucleotide sequence ID" value="NZ_SSUX01000011.1"/>
</dbReference>
<protein>
    <submittedName>
        <fullName evidence="2">Uncharacterized protein</fullName>
    </submittedName>
</protein>
<name>A0A4S5CJX8_AERVE</name>
<reference evidence="2 3" key="1">
    <citation type="submission" date="2019-04" db="EMBL/GenBank/DDBJ databases">
        <title>Comparative genomics of Aeromonas veronii strains pathogenic to fish.</title>
        <authorList>
            <person name="Cascarano M.C."/>
            <person name="Smyrli M."/>
            <person name="Katharios P."/>
        </authorList>
    </citation>
    <scope>NUCLEOTIDE SEQUENCE [LARGE SCALE GENOMIC DNA]</scope>
    <source>
        <strain evidence="2 3">XU1</strain>
    </source>
</reference>
<organism evidence="2 3">
    <name type="scientific">Aeromonas veronii</name>
    <dbReference type="NCBI Taxonomy" id="654"/>
    <lineage>
        <taxon>Bacteria</taxon>
        <taxon>Pseudomonadati</taxon>
        <taxon>Pseudomonadota</taxon>
        <taxon>Gammaproteobacteria</taxon>
        <taxon>Aeromonadales</taxon>
        <taxon>Aeromonadaceae</taxon>
        <taxon>Aeromonas</taxon>
    </lineage>
</organism>
<evidence type="ECO:0000256" key="1">
    <source>
        <dbReference type="SAM" id="Phobius"/>
    </source>
</evidence>
<evidence type="ECO:0000313" key="2">
    <source>
        <dbReference type="EMBL" id="THJ43668.1"/>
    </source>
</evidence>
<dbReference type="Proteomes" id="UP000309618">
    <property type="component" value="Unassembled WGS sequence"/>
</dbReference>
<comment type="caution">
    <text evidence="2">The sequence shown here is derived from an EMBL/GenBank/DDBJ whole genome shotgun (WGS) entry which is preliminary data.</text>
</comment>
<sequence>MDVFEAINFLTLLPSLILSMAIVTGLFYGIQFLFGMRSYGSSQARGQGITTKELIGTMLGMVVMIQFPTFIQDSVLTMTGSALEPVNPLSWGAIGKTDQSETLMATLLYRFFQVFGMVTLFSFGTTLPKLNDPQQRGQITWGSLCAKFVAGVMLFMPSETSQAIGVIFPLVGAFGEWMSQNRL</sequence>
<keyword evidence="1" id="KW-0812">Transmembrane</keyword>
<accession>A0A4S5CJX8</accession>
<feature type="transmembrane region" description="Helical" evidence="1">
    <location>
        <begin position="162"/>
        <end position="179"/>
    </location>
</feature>
<feature type="transmembrane region" description="Helical" evidence="1">
    <location>
        <begin position="107"/>
        <end position="127"/>
    </location>
</feature>
<dbReference type="EMBL" id="SSUX01000011">
    <property type="protein sequence ID" value="THJ43668.1"/>
    <property type="molecule type" value="Genomic_DNA"/>
</dbReference>
<proteinExistence type="predicted"/>
<gene>
    <name evidence="2" type="ORF">E8Q35_15290</name>
</gene>
<keyword evidence="1" id="KW-0472">Membrane</keyword>
<dbReference type="AlphaFoldDB" id="A0A4S5CJX8"/>